<gene>
    <name evidence="7" type="ORF">FH603_4486</name>
</gene>
<evidence type="ECO:0000256" key="1">
    <source>
        <dbReference type="ARBA" id="ARBA00000085"/>
    </source>
</evidence>
<keyword evidence="4" id="KW-0472">Membrane</keyword>
<comment type="catalytic activity">
    <reaction evidence="1">
        <text>ATP + protein L-histidine = ADP + protein N-phospho-L-histidine.</text>
        <dbReference type="EC" id="2.7.13.3"/>
    </reaction>
</comment>
<keyword evidence="7" id="KW-0418">Kinase</keyword>
<dbReference type="Pfam" id="PF02518">
    <property type="entry name" value="HATPase_c"/>
    <property type="match status" value="1"/>
</dbReference>
<dbReference type="SMART" id="SM00387">
    <property type="entry name" value="HATPase_c"/>
    <property type="match status" value="1"/>
</dbReference>
<dbReference type="InterPro" id="IPR008979">
    <property type="entry name" value="Galactose-bd-like_sf"/>
</dbReference>
<dbReference type="SUPFAM" id="SSF47384">
    <property type="entry name" value="Homodimeric domain of signal transducing histidine kinase"/>
    <property type="match status" value="1"/>
</dbReference>
<feature type="transmembrane region" description="Helical" evidence="4">
    <location>
        <begin position="195"/>
        <end position="215"/>
    </location>
</feature>
<keyword evidence="7" id="KW-0808">Transferase</keyword>
<feature type="transmembrane region" description="Helical" evidence="4">
    <location>
        <begin position="378"/>
        <end position="404"/>
    </location>
</feature>
<evidence type="ECO:0000256" key="2">
    <source>
        <dbReference type="ARBA" id="ARBA00012438"/>
    </source>
</evidence>
<dbReference type="CDD" id="cd00082">
    <property type="entry name" value="HisKA"/>
    <property type="match status" value="1"/>
</dbReference>
<evidence type="ECO:0000256" key="5">
    <source>
        <dbReference type="SAM" id="SignalP"/>
    </source>
</evidence>
<dbReference type="InterPro" id="IPR003594">
    <property type="entry name" value="HATPase_dom"/>
</dbReference>
<accession>A0ABR6WBM9</accession>
<protein>
    <recommendedName>
        <fullName evidence="2">histidine kinase</fullName>
        <ecNumber evidence="2">2.7.13.3</ecNumber>
    </recommendedName>
</protein>
<dbReference type="EMBL" id="VFIA01000034">
    <property type="protein sequence ID" value="MBC3793959.1"/>
    <property type="molecule type" value="Genomic_DNA"/>
</dbReference>
<dbReference type="SMART" id="SM00388">
    <property type="entry name" value="HisKA"/>
    <property type="match status" value="1"/>
</dbReference>
<keyword evidence="8" id="KW-1185">Reference proteome</keyword>
<dbReference type="Gene3D" id="2.60.120.260">
    <property type="entry name" value="Galactose-binding domain-like"/>
    <property type="match status" value="1"/>
</dbReference>
<dbReference type="Gene3D" id="1.10.287.130">
    <property type="match status" value="1"/>
</dbReference>
<name>A0ABR6WBM9_9BACT</name>
<proteinExistence type="predicted"/>
<dbReference type="PRINTS" id="PR00344">
    <property type="entry name" value="BCTRLSENSOR"/>
</dbReference>
<keyword evidence="3" id="KW-0597">Phosphoprotein</keyword>
<dbReference type="PANTHER" id="PTHR43065">
    <property type="entry name" value="SENSOR HISTIDINE KINASE"/>
    <property type="match status" value="1"/>
</dbReference>
<dbReference type="InterPro" id="IPR036097">
    <property type="entry name" value="HisK_dim/P_sf"/>
</dbReference>
<evidence type="ECO:0000313" key="7">
    <source>
        <dbReference type="EMBL" id="MBC3793959.1"/>
    </source>
</evidence>
<dbReference type="SUPFAM" id="SSF49785">
    <property type="entry name" value="Galactose-binding domain-like"/>
    <property type="match status" value="1"/>
</dbReference>
<evidence type="ECO:0000259" key="6">
    <source>
        <dbReference type="PROSITE" id="PS50109"/>
    </source>
</evidence>
<evidence type="ECO:0000313" key="8">
    <source>
        <dbReference type="Proteomes" id="UP000700732"/>
    </source>
</evidence>
<dbReference type="RefSeq" id="WP_235985534.1">
    <property type="nucleotide sequence ID" value="NZ_VFIA01000034.1"/>
</dbReference>
<feature type="domain" description="Histidine kinase" evidence="6">
    <location>
        <begin position="485"/>
        <end position="735"/>
    </location>
</feature>
<keyword evidence="5" id="KW-0732">Signal</keyword>
<dbReference type="PANTHER" id="PTHR43065:SF42">
    <property type="entry name" value="TWO-COMPONENT SENSOR PPRA"/>
    <property type="match status" value="1"/>
</dbReference>
<keyword evidence="4" id="KW-0812">Transmembrane</keyword>
<feature type="signal peptide" evidence="5">
    <location>
        <begin position="1"/>
        <end position="22"/>
    </location>
</feature>
<dbReference type="GO" id="GO:0016301">
    <property type="term" value="F:kinase activity"/>
    <property type="evidence" value="ECO:0007669"/>
    <property type="project" value="UniProtKB-KW"/>
</dbReference>
<sequence>MIRIIYRIAIMALCLLPGADMTYGQAIQFDSSPTIRLPQQGEWQFHPGDSIGWANPGYNAQRWPKRSPQLNLMENAALWESGRGWFRKTIRFHTLMSDSVVMTIRQFGTSEVYLDGKRVATLRPAHFDKGGSQRMIAFVPLQIADTSQHVLAVRYAFRRDPLYGSSIHKAPFQLDFQLSDRATTELVYSQASSAALEYLIVGVFGVLSLLHLLFYRANTTQPVNLLLSLTMLAFSLIFLIDRLEGEAGTLTIDSLLVSVLWILVNVAMGLLLVSVYTYLGRRQNWLFWGIIAVLTALVAYSTFVGPIPGSIVWLPFALVIIDYIRVSWLARRHSSDPAARLPWNSLKFSLFAMLALIGLVLVMVLVSQSSENENNLEWIAVPIVILSLISLFSVPIGLSFSLVGDYARTYQSLRQQLDLVNRLSAQSLAQEQEKQQLLASQNVVLELQVADRTAELNRSLSDLRETQTQLIQREKLASLGELTAGIAHEIQNPLNFVTNFSEVSTELVVELEEEQQKASRDADLETELLGDLKQNLQKITHHGGRASAIVKGMLEHSRTGTGTKQLTDLKALADEYLKIAYHGLRAKNPNFNAQLVTDFQPEPAEVEVVPQDMGRVLLNLYNNAFYAVWQKQKTAGPDYKPTVWVRIGHCIAESTPTQNRVSIILDVRDNGAGIPESVEAKIFQPFFTTKPTGEGTGLGLSLSYDIITKGHGGTLSVESEEGEGSTFFITLPARSS</sequence>
<dbReference type="InterPro" id="IPR036890">
    <property type="entry name" value="HATPase_C_sf"/>
</dbReference>
<feature type="transmembrane region" description="Helical" evidence="4">
    <location>
        <begin position="310"/>
        <end position="328"/>
    </location>
</feature>
<reference evidence="7 8" key="1">
    <citation type="submission" date="2019-06" db="EMBL/GenBank/DDBJ databases">
        <title>Spirosoma utsteinense sp. nov. isolated from Antarctic ice-free soils.</title>
        <authorList>
            <person name="Tahon G."/>
        </authorList>
    </citation>
    <scope>NUCLEOTIDE SEQUENCE [LARGE SCALE GENOMIC DNA]</scope>
    <source>
        <strain evidence="7 8">LMG 31447</strain>
    </source>
</reference>
<feature type="transmembrane region" description="Helical" evidence="4">
    <location>
        <begin position="348"/>
        <end position="366"/>
    </location>
</feature>
<dbReference type="EC" id="2.7.13.3" evidence="2"/>
<keyword evidence="4" id="KW-1133">Transmembrane helix</keyword>
<dbReference type="SUPFAM" id="SSF55874">
    <property type="entry name" value="ATPase domain of HSP90 chaperone/DNA topoisomerase II/histidine kinase"/>
    <property type="match status" value="1"/>
</dbReference>
<organism evidence="7 8">
    <name type="scientific">Spirosoma utsteinense</name>
    <dbReference type="NCBI Taxonomy" id="2585773"/>
    <lineage>
        <taxon>Bacteria</taxon>
        <taxon>Pseudomonadati</taxon>
        <taxon>Bacteroidota</taxon>
        <taxon>Cytophagia</taxon>
        <taxon>Cytophagales</taxon>
        <taxon>Cytophagaceae</taxon>
        <taxon>Spirosoma</taxon>
    </lineage>
</organism>
<evidence type="ECO:0000256" key="4">
    <source>
        <dbReference type="SAM" id="Phobius"/>
    </source>
</evidence>
<dbReference type="Proteomes" id="UP000700732">
    <property type="component" value="Unassembled WGS sequence"/>
</dbReference>
<feature type="transmembrane region" description="Helical" evidence="4">
    <location>
        <begin position="286"/>
        <end position="304"/>
    </location>
</feature>
<comment type="caution">
    <text evidence="7">The sequence shown here is derived from an EMBL/GenBank/DDBJ whole genome shotgun (WGS) entry which is preliminary data.</text>
</comment>
<dbReference type="PROSITE" id="PS50109">
    <property type="entry name" value="HIS_KIN"/>
    <property type="match status" value="1"/>
</dbReference>
<dbReference type="Gene3D" id="3.30.565.10">
    <property type="entry name" value="Histidine kinase-like ATPase, C-terminal domain"/>
    <property type="match status" value="1"/>
</dbReference>
<feature type="transmembrane region" description="Helical" evidence="4">
    <location>
        <begin position="222"/>
        <end position="240"/>
    </location>
</feature>
<feature type="transmembrane region" description="Helical" evidence="4">
    <location>
        <begin position="260"/>
        <end position="279"/>
    </location>
</feature>
<dbReference type="InterPro" id="IPR004358">
    <property type="entry name" value="Sig_transdc_His_kin-like_C"/>
</dbReference>
<evidence type="ECO:0000256" key="3">
    <source>
        <dbReference type="ARBA" id="ARBA00022553"/>
    </source>
</evidence>
<dbReference type="InterPro" id="IPR005467">
    <property type="entry name" value="His_kinase_dom"/>
</dbReference>
<dbReference type="InterPro" id="IPR003661">
    <property type="entry name" value="HisK_dim/P_dom"/>
</dbReference>
<dbReference type="Pfam" id="PF00512">
    <property type="entry name" value="HisKA"/>
    <property type="match status" value="1"/>
</dbReference>
<feature type="chain" id="PRO_5047444967" description="histidine kinase" evidence="5">
    <location>
        <begin position="23"/>
        <end position="736"/>
    </location>
</feature>